<reference evidence="1 2" key="1">
    <citation type="submission" date="2024-07" db="EMBL/GenBank/DDBJ databases">
        <title>Section-level genome sequencing and comparative genomics of Aspergillus sections Usti and Cavernicolus.</title>
        <authorList>
            <consortium name="Lawrence Berkeley National Laboratory"/>
            <person name="Nybo J.L."/>
            <person name="Vesth T.C."/>
            <person name="Theobald S."/>
            <person name="Frisvad J.C."/>
            <person name="Larsen T.O."/>
            <person name="Kjaerboelling I."/>
            <person name="Rothschild-Mancinelli K."/>
            <person name="Lyhne E.K."/>
            <person name="Kogle M.E."/>
            <person name="Barry K."/>
            <person name="Clum A."/>
            <person name="Na H."/>
            <person name="Ledsgaard L."/>
            <person name="Lin J."/>
            <person name="Lipzen A."/>
            <person name="Kuo A."/>
            <person name="Riley R."/>
            <person name="Mondo S."/>
            <person name="LaButti K."/>
            <person name="Haridas S."/>
            <person name="Pangalinan J."/>
            <person name="Salamov A.A."/>
            <person name="Simmons B.A."/>
            <person name="Magnuson J.K."/>
            <person name="Chen J."/>
            <person name="Drula E."/>
            <person name="Henrissat B."/>
            <person name="Wiebenga A."/>
            <person name="Lubbers R.J."/>
            <person name="Gomes A.C."/>
            <person name="Makela M.R."/>
            <person name="Stajich J."/>
            <person name="Grigoriev I.V."/>
            <person name="Mortensen U.H."/>
            <person name="De vries R.P."/>
            <person name="Baker S.E."/>
            <person name="Andersen M.R."/>
        </authorList>
    </citation>
    <scope>NUCLEOTIDE SEQUENCE [LARGE SCALE GENOMIC DNA]</scope>
    <source>
        <strain evidence="1 2">CBS 600.67</strain>
    </source>
</reference>
<comment type="caution">
    <text evidence="1">The sequence shown here is derived from an EMBL/GenBank/DDBJ whole genome shotgun (WGS) entry which is preliminary data.</text>
</comment>
<keyword evidence="2" id="KW-1185">Reference proteome</keyword>
<name>A0ABR4ISL8_9EURO</name>
<protein>
    <recommendedName>
        <fullName evidence="3">Aminoglycoside phosphotransferase domain-containing protein</fullName>
    </recommendedName>
</protein>
<organism evidence="1 2">
    <name type="scientific">Aspergillus cavernicola</name>
    <dbReference type="NCBI Taxonomy" id="176166"/>
    <lineage>
        <taxon>Eukaryota</taxon>
        <taxon>Fungi</taxon>
        <taxon>Dikarya</taxon>
        <taxon>Ascomycota</taxon>
        <taxon>Pezizomycotina</taxon>
        <taxon>Eurotiomycetes</taxon>
        <taxon>Eurotiomycetidae</taxon>
        <taxon>Eurotiales</taxon>
        <taxon>Aspergillaceae</taxon>
        <taxon>Aspergillus</taxon>
        <taxon>Aspergillus subgen. Nidulantes</taxon>
    </lineage>
</organism>
<evidence type="ECO:0000313" key="1">
    <source>
        <dbReference type="EMBL" id="KAL2830754.1"/>
    </source>
</evidence>
<evidence type="ECO:0008006" key="3">
    <source>
        <dbReference type="Google" id="ProtNLM"/>
    </source>
</evidence>
<accession>A0ABR4ISL8</accession>
<dbReference type="EMBL" id="JBFXLS010000011">
    <property type="protein sequence ID" value="KAL2830754.1"/>
    <property type="molecule type" value="Genomic_DNA"/>
</dbReference>
<dbReference type="Proteomes" id="UP001610335">
    <property type="component" value="Unassembled WGS sequence"/>
</dbReference>
<gene>
    <name evidence="1" type="ORF">BDW59DRAFT_158201</name>
</gene>
<proteinExistence type="predicted"/>
<evidence type="ECO:0000313" key="2">
    <source>
        <dbReference type="Proteomes" id="UP001610335"/>
    </source>
</evidence>
<sequence>MGRQITRFTLGLVASSIYPRLPHEEKLIFQMALAFQACWTIPLPGPHMIGELSARESKTHTGRLALVALEKQQGIQEYHKGYLDRIQAFVANHLNKIPAVAEDIPLVALHADMGLHNVIVSNHAHTLIQAIIGWEFIASAPYASLHQIIEMLFRKTAPNGFGPEYGRAKELREAFWGTIPEWGDWNTSEATQLFLEWFRFGLFMKPKWLFLGLSEDETAAYWAENVRVVKDMLGKYSWP</sequence>